<name>A0A9K3KGX5_9STRA</name>
<comment type="caution">
    <text evidence="8">The sequence shown here is derived from an EMBL/GenBank/DDBJ whole genome shotgun (WGS) entry which is preliminary data.</text>
</comment>
<dbReference type="PROSITE" id="PS50850">
    <property type="entry name" value="MFS"/>
    <property type="match status" value="1"/>
</dbReference>
<evidence type="ECO:0000256" key="3">
    <source>
        <dbReference type="ARBA" id="ARBA00022989"/>
    </source>
</evidence>
<reference evidence="8" key="2">
    <citation type="submission" date="2021-04" db="EMBL/GenBank/DDBJ databases">
        <authorList>
            <person name="Podell S."/>
        </authorList>
    </citation>
    <scope>NUCLEOTIDE SEQUENCE</scope>
    <source>
        <strain evidence="8">Hildebrandi</strain>
    </source>
</reference>
<feature type="transmembrane region" description="Helical" evidence="6">
    <location>
        <begin position="231"/>
        <end position="253"/>
    </location>
</feature>
<feature type="transmembrane region" description="Helical" evidence="6">
    <location>
        <begin position="478"/>
        <end position="500"/>
    </location>
</feature>
<evidence type="ECO:0000256" key="1">
    <source>
        <dbReference type="ARBA" id="ARBA00004141"/>
    </source>
</evidence>
<feature type="transmembrane region" description="Helical" evidence="6">
    <location>
        <begin position="139"/>
        <end position="156"/>
    </location>
</feature>
<feature type="transmembrane region" description="Helical" evidence="6">
    <location>
        <begin position="360"/>
        <end position="380"/>
    </location>
</feature>
<dbReference type="InterPro" id="IPR020846">
    <property type="entry name" value="MFS_dom"/>
</dbReference>
<feature type="transmembrane region" description="Helical" evidence="6">
    <location>
        <begin position="601"/>
        <end position="621"/>
    </location>
</feature>
<feature type="transmembrane region" description="Helical" evidence="6">
    <location>
        <begin position="265"/>
        <end position="285"/>
    </location>
</feature>
<evidence type="ECO:0000256" key="6">
    <source>
        <dbReference type="SAM" id="Phobius"/>
    </source>
</evidence>
<feature type="transmembrane region" description="Helical" evidence="6">
    <location>
        <begin position="297"/>
        <end position="315"/>
    </location>
</feature>
<dbReference type="CDD" id="cd17335">
    <property type="entry name" value="MFS_MFSD6"/>
    <property type="match status" value="1"/>
</dbReference>
<dbReference type="OrthoDB" id="515887at2759"/>
<evidence type="ECO:0000259" key="7">
    <source>
        <dbReference type="PROSITE" id="PS50850"/>
    </source>
</evidence>
<feature type="transmembrane region" description="Helical" evidence="6">
    <location>
        <begin position="633"/>
        <end position="651"/>
    </location>
</feature>
<dbReference type="PANTHER" id="PTHR16172:SF41">
    <property type="entry name" value="MAJOR FACILITATOR SUPERFAMILY DOMAIN-CONTAINING PROTEIN 6-LIKE"/>
    <property type="match status" value="1"/>
</dbReference>
<organism evidence="8 9">
    <name type="scientific">Nitzschia inconspicua</name>
    <dbReference type="NCBI Taxonomy" id="303405"/>
    <lineage>
        <taxon>Eukaryota</taxon>
        <taxon>Sar</taxon>
        <taxon>Stramenopiles</taxon>
        <taxon>Ochrophyta</taxon>
        <taxon>Bacillariophyta</taxon>
        <taxon>Bacillariophyceae</taxon>
        <taxon>Bacillariophycidae</taxon>
        <taxon>Bacillariales</taxon>
        <taxon>Bacillariaceae</taxon>
        <taxon>Nitzschia</taxon>
    </lineage>
</organism>
<reference evidence="8" key="1">
    <citation type="journal article" date="2021" name="Sci. Rep.">
        <title>Diploid genomic architecture of Nitzschia inconspicua, an elite biomass production diatom.</title>
        <authorList>
            <person name="Oliver A."/>
            <person name="Podell S."/>
            <person name="Pinowska A."/>
            <person name="Traller J.C."/>
            <person name="Smith S.R."/>
            <person name="McClure R."/>
            <person name="Beliaev A."/>
            <person name="Bohutskyi P."/>
            <person name="Hill E.A."/>
            <person name="Rabines A."/>
            <person name="Zheng H."/>
            <person name="Allen L.Z."/>
            <person name="Kuo A."/>
            <person name="Grigoriev I.V."/>
            <person name="Allen A.E."/>
            <person name="Hazlebeck D."/>
            <person name="Allen E.E."/>
        </authorList>
    </citation>
    <scope>NUCLEOTIDE SEQUENCE</scope>
    <source>
        <strain evidence="8">Hildebrandi</strain>
    </source>
</reference>
<keyword evidence="9" id="KW-1185">Reference proteome</keyword>
<feature type="compositionally biased region" description="Low complexity" evidence="5">
    <location>
        <begin position="214"/>
        <end position="225"/>
    </location>
</feature>
<feature type="transmembrane region" description="Helical" evidence="6">
    <location>
        <begin position="321"/>
        <end position="340"/>
    </location>
</feature>
<feature type="domain" description="Major facilitator superfamily (MFS) profile" evidence="7">
    <location>
        <begin position="476"/>
        <end position="681"/>
    </location>
</feature>
<comment type="subcellular location">
    <subcellularLocation>
        <location evidence="1">Membrane</location>
        <topology evidence="1">Multi-pass membrane protein</topology>
    </subcellularLocation>
</comment>
<feature type="compositionally biased region" description="Basic and acidic residues" evidence="5">
    <location>
        <begin position="436"/>
        <end position="458"/>
    </location>
</feature>
<gene>
    <name evidence="8" type="ORF">IV203_021332</name>
</gene>
<dbReference type="PANTHER" id="PTHR16172">
    <property type="entry name" value="MAJOR FACILITATOR SUPERFAMILY DOMAIN-CONTAINING PROTEIN 6-LIKE"/>
    <property type="match status" value="1"/>
</dbReference>
<dbReference type="InterPro" id="IPR051717">
    <property type="entry name" value="MFS_MFSD6"/>
</dbReference>
<dbReference type="EMBL" id="JAGRRH010000024">
    <property type="protein sequence ID" value="KAG7343387.1"/>
    <property type="molecule type" value="Genomic_DNA"/>
</dbReference>
<dbReference type="InterPro" id="IPR024989">
    <property type="entry name" value="MFS_assoc_dom"/>
</dbReference>
<evidence type="ECO:0000256" key="4">
    <source>
        <dbReference type="ARBA" id="ARBA00023136"/>
    </source>
</evidence>
<dbReference type="GO" id="GO:0016020">
    <property type="term" value="C:membrane"/>
    <property type="evidence" value="ECO:0007669"/>
    <property type="project" value="UniProtKB-SubCell"/>
</dbReference>
<keyword evidence="3 6" id="KW-1133">Transmembrane helix</keyword>
<dbReference type="Proteomes" id="UP000693970">
    <property type="component" value="Unassembled WGS sequence"/>
</dbReference>
<feature type="region of interest" description="Disordered" evidence="5">
    <location>
        <begin position="202"/>
        <end position="225"/>
    </location>
</feature>
<keyword evidence="2 6" id="KW-0812">Transmembrane</keyword>
<feature type="region of interest" description="Disordered" evidence="5">
    <location>
        <begin position="433"/>
        <end position="458"/>
    </location>
</feature>
<evidence type="ECO:0000256" key="5">
    <source>
        <dbReference type="SAM" id="MobiDB-lite"/>
    </source>
</evidence>
<protein>
    <submittedName>
        <fullName evidence="8">Major facilitator superfamily transporter</fullName>
    </submittedName>
</protein>
<evidence type="ECO:0000256" key="2">
    <source>
        <dbReference type="ARBA" id="ARBA00022692"/>
    </source>
</evidence>
<sequence length="681" mass="76252">MTDFKISTADNRACREGADEGKYKSMMHHYHQQQSTSHEPEHEHADQPQHRRHAACVHKSSDENSSFWRFGKEEEVKIEWTNTIGIGVEYLRSPRNVLRDNLHHNHSTHVLSTNQNLEFLQCDRTKTHSSAKKIARQSQLSYISILVTFLVAVLSLQSANAISPIANDLCIPSMGHCQKPSLAASSETLETAVMQLRAGSISSKEQRKMMSPFNKSAKNPSPKSKNDNASLLNLFRVLFFTYYASLGSLLPYLPVYYHSLGHGGQIIGMLGAIKPFTTFLVAPLWGIISDSSGSPFTVLYFTFLVSLVAQLLVAFRHDPHWIMAMVFITAFFNAPVKSLLDAMVISHLDDRSKYGRLRLWGQLGFGVGSSGVGFLLSHSTHRPYTPPTEGTSMRDHLDEVWQSITGYKLLFFTYAMLSVPTFLLIRTFDNWTRESSSGDDKETNKLTRKKESTSAKKKEERPSVWQGIQLLFHNSDALLFFSLVLVVGISSGVIENFAYVRIREVGGTGKEMGLSRLVSSVAGAPMFWFSGPLTEKLGADRVLVLSLMSYVVRYFNYAFMQNPLQGLPAEALRGVTFAAFWSTCTIYASRIAPQGMQATMLMFLNAMYGGLGQSIGAIIGGKLQHKFGTVWTFIYAGMFDALFVALIIAYLRIRTDSSFKNPQPIVPKKKETKHSHKFKIL</sequence>
<dbReference type="Pfam" id="PF12832">
    <property type="entry name" value="MFS_1_like"/>
    <property type="match status" value="1"/>
</dbReference>
<feature type="compositionally biased region" description="Basic and acidic residues" evidence="5">
    <location>
        <begin position="38"/>
        <end position="49"/>
    </location>
</feature>
<dbReference type="GO" id="GO:0022857">
    <property type="term" value="F:transmembrane transporter activity"/>
    <property type="evidence" value="ECO:0007669"/>
    <property type="project" value="InterPro"/>
</dbReference>
<keyword evidence="4 6" id="KW-0472">Membrane</keyword>
<dbReference type="AlphaFoldDB" id="A0A9K3KGX5"/>
<feature type="transmembrane region" description="Helical" evidence="6">
    <location>
        <begin position="400"/>
        <end position="425"/>
    </location>
</feature>
<evidence type="ECO:0000313" key="8">
    <source>
        <dbReference type="EMBL" id="KAG7343387.1"/>
    </source>
</evidence>
<feature type="region of interest" description="Disordered" evidence="5">
    <location>
        <begin position="27"/>
        <end position="52"/>
    </location>
</feature>
<proteinExistence type="predicted"/>
<accession>A0A9K3KGX5</accession>
<evidence type="ECO:0000313" key="9">
    <source>
        <dbReference type="Proteomes" id="UP000693970"/>
    </source>
</evidence>